<reference evidence="2" key="1">
    <citation type="journal article" date="2011" name="MBio">
        <title>Novel metabolic attributes of the genus Cyanothece, comprising a group of unicellular nitrogen-fixing Cyanobacteria.</title>
        <authorList>
            <person name="Bandyopadhyay A."/>
            <person name="Elvitigala T."/>
            <person name="Welsh E."/>
            <person name="Stockel J."/>
            <person name="Liberton M."/>
            <person name="Min H."/>
            <person name="Sherman L.A."/>
            <person name="Pakrasi H.B."/>
        </authorList>
    </citation>
    <scope>NUCLEOTIDE SEQUENCE [LARGE SCALE GENOMIC DNA]</scope>
    <source>
        <strain evidence="2">PCC 7822</strain>
    </source>
</reference>
<dbReference type="eggNOG" id="ENOG5032SR6">
    <property type="taxonomic scope" value="Bacteria"/>
</dbReference>
<dbReference type="InterPro" id="IPR035943">
    <property type="entry name" value="XisI-like_sf"/>
</dbReference>
<dbReference type="Pfam" id="PF08869">
    <property type="entry name" value="XisI"/>
    <property type="match status" value="1"/>
</dbReference>
<evidence type="ECO:0000313" key="1">
    <source>
        <dbReference type="EMBL" id="ADN16998.1"/>
    </source>
</evidence>
<dbReference type="KEGG" id="cyj:Cyan7822_5113"/>
<dbReference type="Proteomes" id="UP000008206">
    <property type="component" value="Chromosome"/>
</dbReference>
<sequence>MEKLERYRAYIQQLLIDYANLGSSKPEIERQLIFDPIRDHYQLVYVGWKNQRRHYGCVLHLDIKNEKIWIQHDGTEIAIADQLVNLGVPKEDIVLAFHEPFVRQYTGFAVG</sequence>
<organism evidence="1 2">
    <name type="scientific">Gloeothece verrucosa (strain PCC 7822)</name>
    <name type="common">Cyanothece sp. (strain PCC 7822)</name>
    <dbReference type="NCBI Taxonomy" id="497965"/>
    <lineage>
        <taxon>Bacteria</taxon>
        <taxon>Bacillati</taxon>
        <taxon>Cyanobacteriota</taxon>
        <taxon>Cyanophyceae</taxon>
        <taxon>Oscillatoriophycideae</taxon>
        <taxon>Chroococcales</taxon>
        <taxon>Aphanothecaceae</taxon>
        <taxon>Gloeothece</taxon>
        <taxon>Gloeothece verrucosa</taxon>
    </lineage>
</organism>
<accession>E0UJI0</accession>
<dbReference type="InterPro" id="IPR014968">
    <property type="entry name" value="XisI"/>
</dbReference>
<evidence type="ECO:0000313" key="2">
    <source>
        <dbReference type="Proteomes" id="UP000008206"/>
    </source>
</evidence>
<keyword evidence="2" id="KW-1185">Reference proteome</keyword>
<dbReference type="STRING" id="497965.Cyan7822_5113"/>
<dbReference type="AlphaFoldDB" id="E0UJI0"/>
<dbReference type="Gene3D" id="3.30.310.110">
    <property type="entry name" value="XisI-like"/>
    <property type="match status" value="1"/>
</dbReference>
<dbReference type="HOGENOM" id="CLU_149829_1_0_3"/>
<dbReference type="RefSeq" id="WP_013325036.1">
    <property type="nucleotide sequence ID" value="NC_014501.1"/>
</dbReference>
<name>E0UJI0_GLOV7</name>
<dbReference type="CDD" id="cd16382">
    <property type="entry name" value="XisI-like"/>
    <property type="match status" value="1"/>
</dbReference>
<proteinExistence type="predicted"/>
<gene>
    <name evidence="1" type="ordered locus">Cyan7822_5113</name>
</gene>
<dbReference type="OrthoDB" id="467081at2"/>
<protein>
    <submittedName>
        <fullName evidence="1">XisI protein</fullName>
    </submittedName>
</protein>
<dbReference type="EMBL" id="CP002198">
    <property type="protein sequence ID" value="ADN16998.1"/>
    <property type="molecule type" value="Genomic_DNA"/>
</dbReference>
<dbReference type="SUPFAM" id="SSF143847">
    <property type="entry name" value="XisI-like"/>
    <property type="match status" value="1"/>
</dbReference>